<protein>
    <recommendedName>
        <fullName evidence="6">Pentatricopeptide repeat-containing protein</fullName>
    </recommendedName>
</protein>
<organism evidence="4 5">
    <name type="scientific">Escallonia herrerae</name>
    <dbReference type="NCBI Taxonomy" id="1293975"/>
    <lineage>
        <taxon>Eukaryota</taxon>
        <taxon>Viridiplantae</taxon>
        <taxon>Streptophyta</taxon>
        <taxon>Embryophyta</taxon>
        <taxon>Tracheophyta</taxon>
        <taxon>Spermatophyta</taxon>
        <taxon>Magnoliopsida</taxon>
        <taxon>eudicotyledons</taxon>
        <taxon>Gunneridae</taxon>
        <taxon>Pentapetalae</taxon>
        <taxon>asterids</taxon>
        <taxon>campanulids</taxon>
        <taxon>Escalloniales</taxon>
        <taxon>Escalloniaceae</taxon>
        <taxon>Escallonia</taxon>
    </lineage>
</organism>
<keyword evidence="1" id="KW-0677">Repeat</keyword>
<dbReference type="PROSITE" id="PS51375">
    <property type="entry name" value="PPR"/>
    <property type="match status" value="5"/>
</dbReference>
<dbReference type="PANTHER" id="PTHR47926:SF468">
    <property type="entry name" value="PENTATRICOPEPTIDE REPEAT-CONTAINING PROTEIN"/>
    <property type="match status" value="1"/>
</dbReference>
<evidence type="ECO:0000256" key="3">
    <source>
        <dbReference type="PROSITE-ProRule" id="PRU00708"/>
    </source>
</evidence>
<evidence type="ECO:0000256" key="2">
    <source>
        <dbReference type="ARBA" id="ARBA00061659"/>
    </source>
</evidence>
<dbReference type="AlphaFoldDB" id="A0AA88VRT4"/>
<dbReference type="Pfam" id="PF12854">
    <property type="entry name" value="PPR_1"/>
    <property type="match status" value="1"/>
</dbReference>
<evidence type="ECO:0000256" key="1">
    <source>
        <dbReference type="ARBA" id="ARBA00022737"/>
    </source>
</evidence>
<dbReference type="Proteomes" id="UP001188597">
    <property type="component" value="Unassembled WGS sequence"/>
</dbReference>
<dbReference type="GO" id="GO:0003723">
    <property type="term" value="F:RNA binding"/>
    <property type="evidence" value="ECO:0007669"/>
    <property type="project" value="InterPro"/>
</dbReference>
<dbReference type="Gene3D" id="1.25.40.10">
    <property type="entry name" value="Tetratricopeptide repeat domain"/>
    <property type="match status" value="3"/>
</dbReference>
<dbReference type="InterPro" id="IPR046960">
    <property type="entry name" value="PPR_At4g14850-like_plant"/>
</dbReference>
<dbReference type="InterPro" id="IPR011990">
    <property type="entry name" value="TPR-like_helical_dom_sf"/>
</dbReference>
<keyword evidence="5" id="KW-1185">Reference proteome</keyword>
<dbReference type="SUPFAM" id="SSF48452">
    <property type="entry name" value="TPR-like"/>
    <property type="match status" value="1"/>
</dbReference>
<proteinExistence type="inferred from homology"/>
<evidence type="ECO:0000313" key="4">
    <source>
        <dbReference type="EMBL" id="KAK3010550.1"/>
    </source>
</evidence>
<gene>
    <name evidence="4" type="ORF">RJ639_011161</name>
</gene>
<dbReference type="Pfam" id="PF20431">
    <property type="entry name" value="E_motif"/>
    <property type="match status" value="1"/>
</dbReference>
<dbReference type="EMBL" id="JAVXUP010001532">
    <property type="protein sequence ID" value="KAK3010550.1"/>
    <property type="molecule type" value="Genomic_DNA"/>
</dbReference>
<dbReference type="FunFam" id="1.25.40.10:FF:000212">
    <property type="entry name" value="Pentatricopeptide repeat-containing protein At2g03380, mitochondrial"/>
    <property type="match status" value="1"/>
</dbReference>
<dbReference type="GO" id="GO:0009451">
    <property type="term" value="P:RNA modification"/>
    <property type="evidence" value="ECO:0007669"/>
    <property type="project" value="InterPro"/>
</dbReference>
<feature type="repeat" description="PPR" evidence="3">
    <location>
        <begin position="245"/>
        <end position="279"/>
    </location>
</feature>
<evidence type="ECO:0000313" key="5">
    <source>
        <dbReference type="Proteomes" id="UP001188597"/>
    </source>
</evidence>
<dbReference type="InterPro" id="IPR046848">
    <property type="entry name" value="E_motif"/>
</dbReference>
<accession>A0AA88VRT4</accession>
<reference evidence="4" key="1">
    <citation type="submission" date="2022-12" db="EMBL/GenBank/DDBJ databases">
        <title>Draft genome assemblies for two species of Escallonia (Escalloniales).</title>
        <authorList>
            <person name="Chanderbali A."/>
            <person name="Dervinis C."/>
            <person name="Anghel I."/>
            <person name="Soltis D."/>
            <person name="Soltis P."/>
            <person name="Zapata F."/>
        </authorList>
    </citation>
    <scope>NUCLEOTIDE SEQUENCE</scope>
    <source>
        <strain evidence="4">UCBG64.0493</strain>
        <tissue evidence="4">Leaf</tissue>
    </source>
</reference>
<dbReference type="Pfam" id="PF01535">
    <property type="entry name" value="PPR"/>
    <property type="match status" value="6"/>
</dbReference>
<dbReference type="InterPro" id="IPR002885">
    <property type="entry name" value="PPR_rpt"/>
</dbReference>
<comment type="caution">
    <text evidence="4">The sequence shown here is derived from an EMBL/GenBank/DDBJ whole genome shotgun (WGS) entry which is preliminary data.</text>
</comment>
<sequence length="427" mass="48217">MPERDAASFSAVVSGLIDNGELDEALRLLHEGRQKCGDNIDLVHAYNTLIAGYSKRGRVDDARHLFDQIRGEDWRFKRNVVSWNTMIMCYVKAGDILSARELFDQKMERDMFSWNTLISGYISSLDMKEASKLFLRMSNPDIMSWNLMISGFAQMGNMELAQTFFVRMPQRNQVSWNSIIAGYEENADYEGAIKLFIQMQWEGGKPDRHSLFTSERLCRVCGSLSGDADPPTARIVFDEMKLRKDVTSWNAVIGGYASHGFAAEALELFRLMKQHNVRPTYITFISVFNACAHAGLVELGQMHFKSMVSEFGVQPGIEHFASLVDILGRNGQAEEAMDVINRMPFKPDKAVWGALLGACRLHNNVKLARVAAEALMRLEPESSATYLLLYNLYADIGLRDEATEIKMLMERNNVGKEPGYSRVDTNS</sequence>
<comment type="similarity">
    <text evidence="2">Belongs to the PPR family. PCMP-E subfamily.</text>
</comment>
<feature type="repeat" description="PPR" evidence="3">
    <location>
        <begin position="42"/>
        <end position="76"/>
    </location>
</feature>
<dbReference type="PANTHER" id="PTHR47926">
    <property type="entry name" value="PENTATRICOPEPTIDE REPEAT-CONTAINING PROTEIN"/>
    <property type="match status" value="1"/>
</dbReference>
<evidence type="ECO:0008006" key="6">
    <source>
        <dbReference type="Google" id="ProtNLM"/>
    </source>
</evidence>
<dbReference type="Pfam" id="PF13041">
    <property type="entry name" value="PPR_2"/>
    <property type="match status" value="1"/>
</dbReference>
<dbReference type="NCBIfam" id="TIGR00756">
    <property type="entry name" value="PPR"/>
    <property type="match status" value="3"/>
</dbReference>
<feature type="repeat" description="PPR" evidence="3">
    <location>
        <begin position="141"/>
        <end position="171"/>
    </location>
</feature>
<feature type="repeat" description="PPR" evidence="3">
    <location>
        <begin position="79"/>
        <end position="113"/>
    </location>
</feature>
<name>A0AA88VRT4_9ASTE</name>
<feature type="repeat" description="PPR" evidence="3">
    <location>
        <begin position="172"/>
        <end position="206"/>
    </location>
</feature>